<organism evidence="1 2">
    <name type="scientific">Enterocloster lavalensis</name>
    <dbReference type="NCBI Taxonomy" id="460384"/>
    <lineage>
        <taxon>Bacteria</taxon>
        <taxon>Bacillati</taxon>
        <taxon>Bacillota</taxon>
        <taxon>Clostridia</taxon>
        <taxon>Lachnospirales</taxon>
        <taxon>Lachnospiraceae</taxon>
        <taxon>Enterocloster</taxon>
    </lineage>
</organism>
<dbReference type="InterPro" id="IPR010181">
    <property type="entry name" value="CGCAxxGCC_motif"/>
</dbReference>
<dbReference type="STRING" id="460384.SAMN05216313_11948"/>
<dbReference type="AlphaFoldDB" id="A0A1I0I4H5"/>
<gene>
    <name evidence="1" type="ORF">SAMN05216313_11948</name>
</gene>
<accession>A0A1I0I4H5</accession>
<reference evidence="2" key="1">
    <citation type="submission" date="2016-10" db="EMBL/GenBank/DDBJ databases">
        <authorList>
            <person name="Varghese N."/>
            <person name="Submissions S."/>
        </authorList>
    </citation>
    <scope>NUCLEOTIDE SEQUENCE [LARGE SCALE GENOMIC DNA]</scope>
    <source>
        <strain evidence="2">NLAE-zl-G277</strain>
    </source>
</reference>
<sequence>MDEKQYLSVDGNSASGDVEGLVRERVHGLYYDRDVNCARTTMLCLGELLGFHIEDQTYAAAVGMHGAGGFRAQCGLVEGALMMLGAYFGAKGVADGERVDMCRRFAGQFRSRFGSLRCLELRPGGFNEWDPPHLCEELTVESILFVYEFMAEEERRLEGANR</sequence>
<dbReference type="Pfam" id="PF09719">
    <property type="entry name" value="C_GCAxxG_C_C"/>
    <property type="match status" value="1"/>
</dbReference>
<evidence type="ECO:0000313" key="1">
    <source>
        <dbReference type="EMBL" id="SET91521.1"/>
    </source>
</evidence>
<evidence type="ECO:0000313" key="2">
    <source>
        <dbReference type="Proteomes" id="UP000198508"/>
    </source>
</evidence>
<name>A0A1I0I4H5_9FIRM</name>
<keyword evidence="2" id="KW-1185">Reference proteome</keyword>
<dbReference type="RefSeq" id="WP_092366375.1">
    <property type="nucleotide sequence ID" value="NZ_FOIM01000019.1"/>
</dbReference>
<dbReference type="GeneID" id="93279416"/>
<dbReference type="EMBL" id="FOIM01000019">
    <property type="protein sequence ID" value="SET91521.1"/>
    <property type="molecule type" value="Genomic_DNA"/>
</dbReference>
<dbReference type="Proteomes" id="UP000198508">
    <property type="component" value="Unassembled WGS sequence"/>
</dbReference>
<proteinExistence type="predicted"/>
<protein>
    <submittedName>
        <fullName evidence="1">C_GCAxxG_C_C family probable redox protein</fullName>
    </submittedName>
</protein>